<proteinExistence type="predicted"/>
<sequence length="130" mass="15461">MPQERCDQILDLLMSRVCTASTHYEMGLISNSHIFGEVIQVYLFQMKYVIRSKIFGCPDCALLPKQMFSYNVEIPPKHVVLLQFLHNLNRLFSYFYSNRNMQSEPRSSDIWMEQYFQNVFLQWGNTPQHV</sequence>
<name>A0ABD2P1T9_9CUCU</name>
<dbReference type="AlphaFoldDB" id="A0ABD2P1T9"/>
<evidence type="ECO:0000313" key="2">
    <source>
        <dbReference type="Proteomes" id="UP001516400"/>
    </source>
</evidence>
<comment type="caution">
    <text evidence="1">The sequence shown here is derived from an EMBL/GenBank/DDBJ whole genome shotgun (WGS) entry which is preliminary data.</text>
</comment>
<keyword evidence="2" id="KW-1185">Reference proteome</keyword>
<organism evidence="1 2">
    <name type="scientific">Cryptolaemus montrouzieri</name>
    <dbReference type="NCBI Taxonomy" id="559131"/>
    <lineage>
        <taxon>Eukaryota</taxon>
        <taxon>Metazoa</taxon>
        <taxon>Ecdysozoa</taxon>
        <taxon>Arthropoda</taxon>
        <taxon>Hexapoda</taxon>
        <taxon>Insecta</taxon>
        <taxon>Pterygota</taxon>
        <taxon>Neoptera</taxon>
        <taxon>Endopterygota</taxon>
        <taxon>Coleoptera</taxon>
        <taxon>Polyphaga</taxon>
        <taxon>Cucujiformia</taxon>
        <taxon>Coccinelloidea</taxon>
        <taxon>Coccinellidae</taxon>
        <taxon>Scymninae</taxon>
        <taxon>Scymnini</taxon>
        <taxon>Cryptolaemus</taxon>
    </lineage>
</organism>
<reference evidence="1 2" key="1">
    <citation type="journal article" date="2021" name="BMC Biol.">
        <title>Horizontally acquired antibacterial genes associated with adaptive radiation of ladybird beetles.</title>
        <authorList>
            <person name="Li H.S."/>
            <person name="Tang X.F."/>
            <person name="Huang Y.H."/>
            <person name="Xu Z.Y."/>
            <person name="Chen M.L."/>
            <person name="Du X.Y."/>
            <person name="Qiu B.Y."/>
            <person name="Chen P.T."/>
            <person name="Zhang W."/>
            <person name="Slipinski A."/>
            <person name="Escalona H.E."/>
            <person name="Waterhouse R.M."/>
            <person name="Zwick A."/>
            <person name="Pang H."/>
        </authorList>
    </citation>
    <scope>NUCLEOTIDE SEQUENCE [LARGE SCALE GENOMIC DNA]</scope>
    <source>
        <strain evidence="1">SYSU2018</strain>
    </source>
</reference>
<dbReference type="EMBL" id="JABFTP020000165">
    <property type="protein sequence ID" value="KAL3284823.1"/>
    <property type="molecule type" value="Genomic_DNA"/>
</dbReference>
<accession>A0ABD2P1T9</accession>
<evidence type="ECO:0000313" key="1">
    <source>
        <dbReference type="EMBL" id="KAL3284823.1"/>
    </source>
</evidence>
<dbReference type="Proteomes" id="UP001516400">
    <property type="component" value="Unassembled WGS sequence"/>
</dbReference>
<protein>
    <submittedName>
        <fullName evidence="1">Uncharacterized protein</fullName>
    </submittedName>
</protein>
<gene>
    <name evidence="1" type="ORF">HHI36_018962</name>
</gene>